<organism evidence="1 2">
    <name type="scientific">Podarcis lilfordi</name>
    <name type="common">Lilford's wall lizard</name>
    <dbReference type="NCBI Taxonomy" id="74358"/>
    <lineage>
        <taxon>Eukaryota</taxon>
        <taxon>Metazoa</taxon>
        <taxon>Chordata</taxon>
        <taxon>Craniata</taxon>
        <taxon>Vertebrata</taxon>
        <taxon>Euteleostomi</taxon>
        <taxon>Lepidosauria</taxon>
        <taxon>Squamata</taxon>
        <taxon>Bifurcata</taxon>
        <taxon>Unidentata</taxon>
        <taxon>Episquamata</taxon>
        <taxon>Laterata</taxon>
        <taxon>Lacertibaenia</taxon>
        <taxon>Lacertidae</taxon>
        <taxon>Podarcis</taxon>
    </lineage>
</organism>
<proteinExistence type="predicted"/>
<dbReference type="Proteomes" id="UP001178461">
    <property type="component" value="Chromosome 2"/>
</dbReference>
<evidence type="ECO:0000313" key="1">
    <source>
        <dbReference type="EMBL" id="CAI5768774.1"/>
    </source>
</evidence>
<accession>A0AA35NYT7</accession>
<name>A0AA35NYT7_9SAUR</name>
<dbReference type="EMBL" id="OX395127">
    <property type="protein sequence ID" value="CAI5768774.1"/>
    <property type="molecule type" value="Genomic_DNA"/>
</dbReference>
<dbReference type="AlphaFoldDB" id="A0AA35NYT7"/>
<gene>
    <name evidence="1" type="ORF">PODLI_1B003395</name>
</gene>
<sequence length="68" mass="7553">MLGVRQELQPKYAPYETLQNPHRGEALCMLGVQKELQSYDKPYEAPQNPHGGETIQLLKSVERASAGG</sequence>
<reference evidence="1" key="1">
    <citation type="submission" date="2022-12" db="EMBL/GenBank/DDBJ databases">
        <authorList>
            <person name="Alioto T."/>
            <person name="Alioto T."/>
            <person name="Gomez Garrido J."/>
        </authorList>
    </citation>
    <scope>NUCLEOTIDE SEQUENCE</scope>
</reference>
<evidence type="ECO:0000313" key="2">
    <source>
        <dbReference type="Proteomes" id="UP001178461"/>
    </source>
</evidence>
<keyword evidence="2" id="KW-1185">Reference proteome</keyword>
<protein>
    <submittedName>
        <fullName evidence="1">Uncharacterized protein</fullName>
    </submittedName>
</protein>